<comment type="catalytic activity">
    <reaction evidence="7">
        <text>a medium-chain fatty acyl-CoA + H2O = a medium-chain fatty acid + CoA + H(+)</text>
        <dbReference type="Rhea" id="RHEA:68184"/>
        <dbReference type="ChEBI" id="CHEBI:15377"/>
        <dbReference type="ChEBI" id="CHEBI:15378"/>
        <dbReference type="ChEBI" id="CHEBI:57287"/>
        <dbReference type="ChEBI" id="CHEBI:59558"/>
        <dbReference type="ChEBI" id="CHEBI:90546"/>
    </reaction>
</comment>
<evidence type="ECO:0000256" key="3">
    <source>
        <dbReference type="ARBA" id="ARBA00036002"/>
    </source>
</evidence>
<keyword evidence="1 9" id="KW-0378">Hydrolase</keyword>
<evidence type="ECO:0000256" key="5">
    <source>
        <dbReference type="ARBA" id="ARBA00038894"/>
    </source>
</evidence>
<accession>A0ABZ0PIE4</accession>
<dbReference type="EMBL" id="CP137852">
    <property type="protein sequence ID" value="WPB84910.1"/>
    <property type="molecule type" value="Genomic_DNA"/>
</dbReference>
<evidence type="ECO:0000259" key="8">
    <source>
        <dbReference type="Pfam" id="PF03061"/>
    </source>
</evidence>
<dbReference type="Proteomes" id="UP001305521">
    <property type="component" value="Chromosome"/>
</dbReference>
<dbReference type="SUPFAM" id="SSF54637">
    <property type="entry name" value="Thioesterase/thiol ester dehydrase-isomerase"/>
    <property type="match status" value="1"/>
</dbReference>
<evidence type="ECO:0000256" key="6">
    <source>
        <dbReference type="ARBA" id="ARBA00040062"/>
    </source>
</evidence>
<evidence type="ECO:0000313" key="9">
    <source>
        <dbReference type="EMBL" id="WPB84910.1"/>
    </source>
</evidence>
<comment type="catalytic activity">
    <reaction evidence="3">
        <text>a long-chain fatty acyl-CoA + H2O = a long-chain fatty acid + CoA + H(+)</text>
        <dbReference type="Rhea" id="RHEA:67680"/>
        <dbReference type="ChEBI" id="CHEBI:15377"/>
        <dbReference type="ChEBI" id="CHEBI:15378"/>
        <dbReference type="ChEBI" id="CHEBI:57287"/>
        <dbReference type="ChEBI" id="CHEBI:57560"/>
        <dbReference type="ChEBI" id="CHEBI:83139"/>
    </reaction>
</comment>
<dbReference type="PANTHER" id="PTHR43240:SF20">
    <property type="entry name" value="MEDIUM_LONG-CHAIN ACYL-COA THIOESTERASE YIGI"/>
    <property type="match status" value="1"/>
</dbReference>
<protein>
    <recommendedName>
        <fullName evidence="6">Medium/long-chain acyl-CoA thioesterase YigI</fullName>
        <ecNumber evidence="5">3.1.2.20</ecNumber>
    </recommendedName>
</protein>
<evidence type="ECO:0000256" key="1">
    <source>
        <dbReference type="ARBA" id="ARBA00022801"/>
    </source>
</evidence>
<dbReference type="EC" id="3.1.2.20" evidence="5"/>
<evidence type="ECO:0000313" key="10">
    <source>
        <dbReference type="Proteomes" id="UP001305521"/>
    </source>
</evidence>
<dbReference type="InterPro" id="IPR006683">
    <property type="entry name" value="Thioestr_dom"/>
</dbReference>
<evidence type="ECO:0000256" key="7">
    <source>
        <dbReference type="ARBA" id="ARBA00048062"/>
    </source>
</evidence>
<keyword evidence="10" id="KW-1185">Reference proteome</keyword>
<comment type="catalytic activity">
    <reaction evidence="2">
        <text>a fatty acyl-CoA + H2O = a fatty acid + CoA + H(+)</text>
        <dbReference type="Rhea" id="RHEA:16781"/>
        <dbReference type="ChEBI" id="CHEBI:15377"/>
        <dbReference type="ChEBI" id="CHEBI:15378"/>
        <dbReference type="ChEBI" id="CHEBI:28868"/>
        <dbReference type="ChEBI" id="CHEBI:57287"/>
        <dbReference type="ChEBI" id="CHEBI:77636"/>
        <dbReference type="EC" id="3.1.2.20"/>
    </reaction>
</comment>
<dbReference type="Gene3D" id="3.10.129.10">
    <property type="entry name" value="Hotdog Thioesterase"/>
    <property type="match status" value="1"/>
</dbReference>
<dbReference type="CDD" id="cd03443">
    <property type="entry name" value="PaaI_thioesterase"/>
    <property type="match status" value="1"/>
</dbReference>
<reference evidence="9 10" key="1">
    <citation type="submission" date="2023-11" db="EMBL/GenBank/DDBJ databases">
        <title>Arctic aerobic anoxygenic photoheterotroph Sediminicoccus rosea KRV36 adapts its photosynthesis to long days of polar summer.</title>
        <authorList>
            <person name="Tomasch J."/>
            <person name="Kopejtka K."/>
            <person name="Bily T."/>
            <person name="Gardiner A.T."/>
            <person name="Gardian Z."/>
            <person name="Shivaramu S."/>
            <person name="Koblizek M."/>
            <person name="Engelhardt F."/>
            <person name="Kaftan D."/>
        </authorList>
    </citation>
    <scope>NUCLEOTIDE SEQUENCE [LARGE SCALE GENOMIC DNA]</scope>
    <source>
        <strain evidence="9 10">R-30</strain>
    </source>
</reference>
<evidence type="ECO:0000256" key="4">
    <source>
        <dbReference type="ARBA" id="ARBA00038381"/>
    </source>
</evidence>
<dbReference type="InterPro" id="IPR029069">
    <property type="entry name" value="HotDog_dom_sf"/>
</dbReference>
<proteinExistence type="inferred from homology"/>
<organism evidence="9 10">
    <name type="scientific">Sediminicoccus rosea</name>
    <dbReference type="NCBI Taxonomy" id="1225128"/>
    <lineage>
        <taxon>Bacteria</taxon>
        <taxon>Pseudomonadati</taxon>
        <taxon>Pseudomonadota</taxon>
        <taxon>Alphaproteobacteria</taxon>
        <taxon>Acetobacterales</taxon>
        <taxon>Roseomonadaceae</taxon>
        <taxon>Sediminicoccus</taxon>
    </lineage>
</organism>
<dbReference type="GO" id="GO:0016787">
    <property type="term" value="F:hydrolase activity"/>
    <property type="evidence" value="ECO:0007669"/>
    <property type="project" value="UniProtKB-KW"/>
</dbReference>
<dbReference type="PANTHER" id="PTHR43240">
    <property type="entry name" value="1,4-DIHYDROXY-2-NAPHTHOYL-COA THIOESTERASE 1"/>
    <property type="match status" value="1"/>
</dbReference>
<evidence type="ECO:0000256" key="2">
    <source>
        <dbReference type="ARBA" id="ARBA00035880"/>
    </source>
</evidence>
<sequence>MSMPHKDLQARIEASFAQQGLMRVIEARIASVSPGRCVIEAPFRKTMTQQQGFLHAGVLTTLADNACGYATLSLLPPGQEVLTAELKVNFLRPARGVLAIARAEVLKLGRTLTVARAEVWMRAEDGSESLCAAMQATLVPSLTG</sequence>
<dbReference type="InterPro" id="IPR003736">
    <property type="entry name" value="PAAI_dom"/>
</dbReference>
<dbReference type="RefSeq" id="WP_318648873.1">
    <property type="nucleotide sequence ID" value="NZ_CP137852.1"/>
</dbReference>
<comment type="similarity">
    <text evidence="4">Belongs to the YigI thioesterase family.</text>
</comment>
<dbReference type="NCBIfam" id="TIGR00369">
    <property type="entry name" value="unchar_dom_1"/>
    <property type="match status" value="1"/>
</dbReference>
<dbReference type="Pfam" id="PF03061">
    <property type="entry name" value="4HBT"/>
    <property type="match status" value="1"/>
</dbReference>
<gene>
    <name evidence="9" type="ORF">R9Z33_22815</name>
</gene>
<name>A0ABZ0PIE4_9PROT</name>
<feature type="domain" description="Thioesterase" evidence="8">
    <location>
        <begin position="51"/>
        <end position="120"/>
    </location>
</feature>